<evidence type="ECO:0000313" key="3">
    <source>
        <dbReference type="Proteomes" id="UP000285092"/>
    </source>
</evidence>
<dbReference type="OrthoDB" id="7628065at2"/>
<keyword evidence="3" id="KW-1185">Reference proteome</keyword>
<dbReference type="InterPro" id="IPR013324">
    <property type="entry name" value="RNA_pol_sigma_r3/r4-like"/>
</dbReference>
<dbReference type="Gene3D" id="1.10.10.10">
    <property type="entry name" value="Winged helix-like DNA-binding domain superfamily/Winged helix DNA-binding domain"/>
    <property type="match status" value="1"/>
</dbReference>
<evidence type="ECO:0000313" key="2">
    <source>
        <dbReference type="EMBL" id="RIV81566.1"/>
    </source>
</evidence>
<accession>A0A418NMB4</accession>
<dbReference type="InterPro" id="IPR013249">
    <property type="entry name" value="RNA_pol_sigma70_r4_t2"/>
</dbReference>
<dbReference type="AlphaFoldDB" id="A0A418NMB4"/>
<dbReference type="GO" id="GO:0003677">
    <property type="term" value="F:DNA binding"/>
    <property type="evidence" value="ECO:0007669"/>
    <property type="project" value="InterPro"/>
</dbReference>
<comment type="caution">
    <text evidence="2">The sequence shown here is derived from an EMBL/GenBank/DDBJ whole genome shotgun (WGS) entry which is preliminary data.</text>
</comment>
<reference evidence="2 3" key="1">
    <citation type="submission" date="2018-08" db="EMBL/GenBank/DDBJ databases">
        <title>Altererythrobacter sp.Ery1 and Ery12, the genome sequencing of novel strains in genus Alterythrobacter.</title>
        <authorList>
            <person name="Cheng H."/>
            <person name="Wu Y.-H."/>
            <person name="Fang C."/>
            <person name="Xu X.-W."/>
        </authorList>
    </citation>
    <scope>NUCLEOTIDE SEQUENCE [LARGE SCALE GENOMIC DNA]</scope>
    <source>
        <strain evidence="2 3">Ery1</strain>
    </source>
</reference>
<dbReference type="EMBL" id="QXFK01000002">
    <property type="protein sequence ID" value="RIV81566.1"/>
    <property type="molecule type" value="Genomic_DNA"/>
</dbReference>
<protein>
    <submittedName>
        <fullName evidence="2">RNA polymerase subunit sigma</fullName>
    </submittedName>
</protein>
<gene>
    <name evidence="2" type="ORF">D2V04_00200</name>
</gene>
<dbReference type="InterPro" id="IPR036388">
    <property type="entry name" value="WH-like_DNA-bd_sf"/>
</dbReference>
<sequence>MMPEGMSREEGIERVKRALRRMPYRQREVYLAVRIDDADYRDIAKRLGITTKQVEREFAAAIRQVGRALRERHPEPWWRWPRWIGDHIRG</sequence>
<dbReference type="SUPFAM" id="SSF88659">
    <property type="entry name" value="Sigma3 and sigma4 domains of RNA polymerase sigma factors"/>
    <property type="match status" value="1"/>
</dbReference>
<name>A0A418NMB4_9SPHN</name>
<dbReference type="GO" id="GO:0006352">
    <property type="term" value="P:DNA-templated transcription initiation"/>
    <property type="evidence" value="ECO:0007669"/>
    <property type="project" value="InterPro"/>
</dbReference>
<proteinExistence type="predicted"/>
<dbReference type="Proteomes" id="UP000285092">
    <property type="component" value="Unassembled WGS sequence"/>
</dbReference>
<evidence type="ECO:0000259" key="1">
    <source>
        <dbReference type="Pfam" id="PF08281"/>
    </source>
</evidence>
<organism evidence="2 3">
    <name type="scientific">Pelagerythrobacter aerophilus</name>
    <dbReference type="NCBI Taxonomy" id="2306995"/>
    <lineage>
        <taxon>Bacteria</taxon>
        <taxon>Pseudomonadati</taxon>
        <taxon>Pseudomonadota</taxon>
        <taxon>Alphaproteobacteria</taxon>
        <taxon>Sphingomonadales</taxon>
        <taxon>Erythrobacteraceae</taxon>
        <taxon>Pelagerythrobacter</taxon>
    </lineage>
</organism>
<dbReference type="Pfam" id="PF08281">
    <property type="entry name" value="Sigma70_r4_2"/>
    <property type="match status" value="1"/>
</dbReference>
<feature type="domain" description="RNA polymerase sigma factor 70 region 4 type 2" evidence="1">
    <location>
        <begin position="13"/>
        <end position="63"/>
    </location>
</feature>
<dbReference type="GO" id="GO:0016987">
    <property type="term" value="F:sigma factor activity"/>
    <property type="evidence" value="ECO:0007669"/>
    <property type="project" value="InterPro"/>
</dbReference>